<dbReference type="Pfam" id="PF05119">
    <property type="entry name" value="Terminase_4"/>
    <property type="match status" value="1"/>
</dbReference>
<comment type="caution">
    <text evidence="1">The sequence shown here is derived from an EMBL/GenBank/DDBJ whole genome shotgun (WGS) entry which is preliminary data.</text>
</comment>
<dbReference type="InterPro" id="IPR006448">
    <property type="entry name" value="Phage_term_ssu_P27"/>
</dbReference>
<evidence type="ECO:0000313" key="1">
    <source>
        <dbReference type="EMBL" id="MFC5992938.1"/>
    </source>
</evidence>
<keyword evidence="2" id="KW-1185">Reference proteome</keyword>
<evidence type="ECO:0000313" key="2">
    <source>
        <dbReference type="Proteomes" id="UP001596302"/>
    </source>
</evidence>
<protein>
    <submittedName>
        <fullName evidence="1">P27 family phage terminase small subunit</fullName>
    </submittedName>
</protein>
<name>A0ABW1IWT7_9PSEU</name>
<organism evidence="1 2">
    <name type="scientific">Pseudonocardia hispaniensis</name>
    <dbReference type="NCBI Taxonomy" id="904933"/>
    <lineage>
        <taxon>Bacteria</taxon>
        <taxon>Bacillati</taxon>
        <taxon>Actinomycetota</taxon>
        <taxon>Actinomycetes</taxon>
        <taxon>Pseudonocardiales</taxon>
        <taxon>Pseudonocardiaceae</taxon>
        <taxon>Pseudonocardia</taxon>
    </lineage>
</organism>
<dbReference type="RefSeq" id="WP_379582000.1">
    <property type="nucleotide sequence ID" value="NZ_JBHSQW010000002.1"/>
</dbReference>
<dbReference type="EMBL" id="JBHSQW010000002">
    <property type="protein sequence ID" value="MFC5992938.1"/>
    <property type="molecule type" value="Genomic_DNA"/>
</dbReference>
<dbReference type="Proteomes" id="UP001596302">
    <property type="component" value="Unassembled WGS sequence"/>
</dbReference>
<reference evidence="2" key="1">
    <citation type="journal article" date="2019" name="Int. J. Syst. Evol. Microbiol.">
        <title>The Global Catalogue of Microorganisms (GCM) 10K type strain sequencing project: providing services to taxonomists for standard genome sequencing and annotation.</title>
        <authorList>
            <consortium name="The Broad Institute Genomics Platform"/>
            <consortium name="The Broad Institute Genome Sequencing Center for Infectious Disease"/>
            <person name="Wu L."/>
            <person name="Ma J."/>
        </authorList>
    </citation>
    <scope>NUCLEOTIDE SEQUENCE [LARGE SCALE GENOMIC DNA]</scope>
    <source>
        <strain evidence="2">CCM 8391</strain>
    </source>
</reference>
<sequence>MGERGPLKLPKHLRAVGGDEKAGTLAEQVKPVAPERPFGFPQDDAELSSLWEELVPVLDDAGVLARCDGPTIELALRHFLAARRASDAMFRAEVIVEDPAHGGVKKNPAGAEFRSQSALFLEYAKQMGMSFVARARVPAKEQDGGGEENPFAAASG</sequence>
<proteinExistence type="predicted"/>
<gene>
    <name evidence="1" type="ORF">ACFQE5_01785</name>
</gene>
<accession>A0ABW1IWT7</accession>